<dbReference type="Gene3D" id="1.10.510.10">
    <property type="entry name" value="Transferase(Phosphotransferase) domain 1"/>
    <property type="match status" value="1"/>
</dbReference>
<dbReference type="Gramene" id="TraesCAD_scaffold_054861_01G000100.1">
    <property type="protein sequence ID" value="TraesCAD_scaffold_054861_01G000100.1"/>
    <property type="gene ID" value="TraesCAD_scaffold_054861_01G000100"/>
</dbReference>
<evidence type="ECO:0000313" key="18">
    <source>
        <dbReference type="Proteomes" id="UP000019116"/>
    </source>
</evidence>
<protein>
    <recommendedName>
        <fullName evidence="16">Protein kinase domain-containing protein</fullName>
    </recommendedName>
</protein>
<feature type="transmembrane region" description="Helical" evidence="15">
    <location>
        <begin position="1365"/>
        <end position="1386"/>
    </location>
</feature>
<evidence type="ECO:0000256" key="9">
    <source>
        <dbReference type="ARBA" id="ARBA00022821"/>
    </source>
</evidence>
<dbReference type="Pfam" id="PF00069">
    <property type="entry name" value="Pkinase"/>
    <property type="match status" value="1"/>
</dbReference>
<name>A0A3B6G1N1_WHEAT</name>
<dbReference type="SUPFAM" id="SSF52058">
    <property type="entry name" value="L domain-like"/>
    <property type="match status" value="2"/>
</dbReference>
<dbReference type="RefSeq" id="XP_044352177.1">
    <property type="nucleotide sequence ID" value="XM_044496242.1"/>
</dbReference>
<dbReference type="GO" id="GO:0043531">
    <property type="term" value="F:ADP binding"/>
    <property type="evidence" value="ECO:0007669"/>
    <property type="project" value="InterPro"/>
</dbReference>
<dbReference type="InterPro" id="IPR017441">
    <property type="entry name" value="Protein_kinase_ATP_BS"/>
</dbReference>
<reference evidence="17" key="1">
    <citation type="submission" date="2018-08" db="EMBL/GenBank/DDBJ databases">
        <authorList>
            <person name="Rossello M."/>
        </authorList>
    </citation>
    <scope>NUCLEOTIDE SEQUENCE [LARGE SCALE GENOMIC DNA]</scope>
    <source>
        <strain evidence="17">cv. Chinese Spring</strain>
    </source>
</reference>
<keyword evidence="10 14" id="KW-0067">ATP-binding</keyword>
<evidence type="ECO:0000256" key="4">
    <source>
        <dbReference type="ARBA" id="ARBA00022679"/>
    </source>
</evidence>
<keyword evidence="5 15" id="KW-0812">Transmembrane</keyword>
<dbReference type="Gramene" id="TraesCS3B02G569900.1">
    <property type="protein sequence ID" value="TraesCS3B02G569900.1"/>
    <property type="gene ID" value="TraesCS3B02G569900"/>
</dbReference>
<dbReference type="InterPro" id="IPR058922">
    <property type="entry name" value="WHD_DRP"/>
</dbReference>
<dbReference type="Pfam" id="PF23598">
    <property type="entry name" value="LRR_14"/>
    <property type="match status" value="1"/>
</dbReference>
<keyword evidence="18" id="KW-1185">Reference proteome</keyword>
<dbReference type="Pfam" id="PF00931">
    <property type="entry name" value="NB-ARC"/>
    <property type="match status" value="2"/>
</dbReference>
<dbReference type="SMART" id="SM00220">
    <property type="entry name" value="S_TKc"/>
    <property type="match status" value="1"/>
</dbReference>
<dbReference type="SMR" id="A0A3B6G1N1"/>
<evidence type="ECO:0000256" key="7">
    <source>
        <dbReference type="ARBA" id="ARBA00022741"/>
    </source>
</evidence>
<dbReference type="PROSITE" id="PS50011">
    <property type="entry name" value="PROTEIN_KINASE_DOM"/>
    <property type="match status" value="1"/>
</dbReference>
<dbReference type="Gene3D" id="1.10.10.10">
    <property type="entry name" value="Winged helix-like DNA-binding domain superfamily/Winged helix DNA-binding domain"/>
    <property type="match status" value="2"/>
</dbReference>
<organism evidence="17">
    <name type="scientific">Triticum aestivum</name>
    <name type="common">Wheat</name>
    <dbReference type="NCBI Taxonomy" id="4565"/>
    <lineage>
        <taxon>Eukaryota</taxon>
        <taxon>Viridiplantae</taxon>
        <taxon>Streptophyta</taxon>
        <taxon>Embryophyta</taxon>
        <taxon>Tracheophyta</taxon>
        <taxon>Spermatophyta</taxon>
        <taxon>Magnoliopsida</taxon>
        <taxon>Liliopsida</taxon>
        <taxon>Poales</taxon>
        <taxon>Poaceae</taxon>
        <taxon>BOP clade</taxon>
        <taxon>Pooideae</taxon>
        <taxon>Triticodae</taxon>
        <taxon>Triticeae</taxon>
        <taxon>Triticinae</taxon>
        <taxon>Triticum</taxon>
    </lineage>
</organism>
<evidence type="ECO:0000256" key="15">
    <source>
        <dbReference type="SAM" id="Phobius"/>
    </source>
</evidence>
<dbReference type="EnsemblPlants" id="TraesCS3B02G569900.1">
    <property type="protein sequence ID" value="TraesCS3B02G569900.1"/>
    <property type="gene ID" value="TraesCS3B02G569900"/>
</dbReference>
<dbReference type="InterPro" id="IPR032675">
    <property type="entry name" value="LRR_dom_sf"/>
</dbReference>
<dbReference type="InterPro" id="IPR041118">
    <property type="entry name" value="Rx_N"/>
</dbReference>
<keyword evidence="6" id="KW-0677">Repeat</keyword>
<keyword evidence="13 15" id="KW-0472">Membrane</keyword>
<dbReference type="PROSITE" id="PS00107">
    <property type="entry name" value="PROTEIN_KINASE_ATP"/>
    <property type="match status" value="1"/>
</dbReference>
<keyword evidence="9" id="KW-0611">Plant defense</keyword>
<gene>
    <name evidence="17" type="primary">LOC123072642</name>
</gene>
<feature type="domain" description="Protein kinase" evidence="16">
    <location>
        <begin position="38"/>
        <end position="316"/>
    </location>
</feature>
<keyword evidence="8" id="KW-0418">Kinase</keyword>
<dbReference type="GO" id="GO:0042742">
    <property type="term" value="P:defense response to bacterium"/>
    <property type="evidence" value="ECO:0007669"/>
    <property type="project" value="UniProtKB-ARBA"/>
</dbReference>
<keyword evidence="12" id="KW-0175">Coiled coil</keyword>
<proteinExistence type="inferred from homology"/>
<dbReference type="PANTHER" id="PTHR45707:SF77">
    <property type="entry name" value="PROTEIN KINASE DOMAIN-CONTAINING PROTEIN"/>
    <property type="match status" value="1"/>
</dbReference>
<dbReference type="InterPro" id="IPR036388">
    <property type="entry name" value="WH-like_DNA-bd_sf"/>
</dbReference>
<evidence type="ECO:0000256" key="11">
    <source>
        <dbReference type="ARBA" id="ARBA00022989"/>
    </source>
</evidence>
<dbReference type="Gramene" id="TraesCS3B03G1425300.1">
    <property type="protein sequence ID" value="TraesCS3B03G1425300.1.CDS"/>
    <property type="gene ID" value="TraesCS3B03G1425300"/>
</dbReference>
<dbReference type="FunFam" id="1.10.10.10:FF:000322">
    <property type="entry name" value="Probable disease resistance protein At1g63360"/>
    <property type="match status" value="1"/>
</dbReference>
<dbReference type="STRING" id="4565.A0A3B6G1N1"/>
<dbReference type="Pfam" id="PF25019">
    <property type="entry name" value="LRR_R13L1-DRL21"/>
    <property type="match status" value="1"/>
</dbReference>
<evidence type="ECO:0000256" key="2">
    <source>
        <dbReference type="ARBA" id="ARBA00008894"/>
    </source>
</evidence>
<evidence type="ECO:0000256" key="1">
    <source>
        <dbReference type="ARBA" id="ARBA00004162"/>
    </source>
</evidence>
<keyword evidence="11 15" id="KW-1133">Transmembrane helix</keyword>
<dbReference type="InterPro" id="IPR056789">
    <property type="entry name" value="LRR_R13L1-DRL21"/>
</dbReference>
<dbReference type="OrthoDB" id="692321at2759"/>
<dbReference type="GO" id="GO:0009626">
    <property type="term" value="P:plant-type hypersensitive response"/>
    <property type="evidence" value="ECO:0007669"/>
    <property type="project" value="UniProtKB-ARBA"/>
</dbReference>
<sequence>MERRSTVTRMDLEFMLIDETAEPMALPLTLLRHITDDFSAEHEIGRGGFAVVYKGKLGNRTVAVKRMSNTFVDESEFHREVQCLMMVKHKNIVRFLGYYAETHWTMVTQEGKFVMADVNQRLLCFEYLPNGSLDKYITDASCGLQWRDRFQIITGICQGLHYLHQNSFMHLDLKPTNILLDDNLVPKLADFGLSRCFVESQNWASTSIRGTAGYIAPEYYNYTEVTHQLSPLLDIYSLGIIIIEILTGRKGNIDADEVVESWSNMVEKSHSDVQMEQVRICAEIAIECIDFNPAKRPDTQHIISRLDQIKIMDGYVKTGMITSHQAKDAPNELHQDTTDAPGETSFKVLKIGVGAISKRNLKKRKIRAAMENNPHHSAWLEGTREMEEDPVTVSLGPSGPLFQKLRSVIASQDSRLKRVKVEILFLGQGLKGLCNGFSKDLFEAPQDSITRCWMRQVRDLCYDTTDYLDQVMHFIQYSGTGRGKIRIFWGKRLGSKIFRVSRRLTWVSLPKVKRLKRGLMIAKLLALLARVEDADERRERFKISPPEASKHDYSQAARAGISHPMARLPIQLHVDKLIKLLAFEHDDNLIEKELKVVSIFGSASSDKTAVAKTLYHRYGGKFQYRAFLRVSRDPDMRRLLTDMLTQFKAPPTHTVSDVQGLIESITKHLQGKRYLIIIDDLWSTSAWDIIIRALPDGDYCRIITTTQVENVALACCSYQLKHMYKITPLNDDQSGKSEGGCITYPSSEGMKEALNLVYDNLPPHLKACLLYMNMYPEGYTTKKDELVKQWVAEDFIGSVQGQDRENTAGCYFDALVSSGLVQSVDTDHNGDVLSCTLHHMVLDLIRQKSMEENFVTVVNYFQTILGLPDKVRRLSVQLGGAKGANTIPDNMRTSQVRSLLFSGFFKGVPSIVEYGLLQVLILHIWSDQDKTFDLTSIGELYRLRYLKIVCNITVKLPGKIRRLRHLGTLQVDARLAVVPSDIIHLDKLLHLRLRSESILPHGVGHMTSLRTLGYFDLNSNPKINLMDLHKLTNLQNLQLTCSTVPPAKCLEKNMQLLSSVLNKLSILQSVTLVPATGSSNVNTLQADNDTGASGMIISFDGFSSVSPAPAHLRRLELSRRCCIFSRLPKWHGELAQLCVLKIAVKELSNEDTDILKGLPALTVLSLHVMTTSAEMIVFGKGGFSVLIYFKFTCTVPWLKFEENAMPNLQKLRLGFNATAVDKQGIIIEHLSCIKEISAIVGCVNVGAGSACQKAIMNDPRNPKVQWMGSIYVGDEGTGHLVTHEAQEYYRAQGKVSGGGEIMDETDGIQDENNEAANKNNPRNQMVQSMGSIYYGLKGTEMVTIRPRNQPGQLLMTVLGRLLRPIIPTLLASILCYVLGWLLSSIIRSVPLKQRSMATPTSWDVGTAGWVIVLGWLLSPIIAFLLPKTLSCLGFDTSKKLLELENCIIPELQQAMRAVDQERMTQRVEKLKPDVATLDKMAAMLRHSQEEAEDIFDDAKQKIVSGDIVYDAVQTCSDYFYRSSLGITGILRRGSCQLLQWAQSISTLFQWFPRMHAYMFFTICYETAASNFSGRWFCCLCNSFGLFINCCRSMFYSIVHAIELACLYRDWSYDVVGIIGYQENATVLSFFLTAISKQNLKKRIEKVQSTINEVKKSQLLCVVSKNTPDDIANRNRCRIRTASKLKVFGREVLRDNIMAKLRETRHCDAPSSSACPCYSVVGIYGLAGSGKTTFAQYTRDFIEGCEEKLFDTIMCIHLSETFSVDDIFHQMLKDITKDWHSSFSDRGELEEKLKESLSDKRFFLILDDLWVKNKSDLQLQELLSPLNVGKKGSKILVTAQAKDAARALCADEPIKMPDLDEDQYFSMFMHYALGGTSVVDEEFIRVGRLIAEKLHRSPIAAVTVAEKLETNADIHFWKNTANNDMLNDTMYALWWSYQRLDPDIRRCFEFCNIFPRRSKLRRGELVRLWIAQGFVKTSSANMEAVAECYLQELVSYSFLQPEGTSSESSDTDCFTIHGLLYDLLDKVCGSDYYRIENARSQRGESWKGDIPEDVRHLFVENCDGKMIEKILGLKKLRTLIIYIVEWDTPVEEKFINGICKRLLKLRALHVALRHAYDPINAPNKFSVPESISQLKHLRYLAFRINHQCTVLLPGALNKLQHIQQLDFGSCNILGSTSLDLLNLQHIICGAMKFPNIGKLTSLQTIPGFTASNEQGCELKQLRDLNKLHGSLRIVGLENVKSKEEALEANLAAKERLAELKLHWEGDDDTGCSPEVEAEVLEGLCPHVGLKTLHIYSYEGSRCPNWMVGKQNVGLQELLLYGWNQLGPAPEIAVFPCLRILCLCDSSWEALPDDMEHLMLLKELDIIRCENIRSLPTLPRSLEWFYLASCNVEFMSSCKTVGHPNWQKIQHIPVKGVDIPTPTPSEEEADSDGILGLHQKALGLAMQSGC</sequence>
<comment type="similarity">
    <text evidence="2">Belongs to the disease resistance NB-LRR family.</text>
</comment>
<dbReference type="PROSITE" id="PS00108">
    <property type="entry name" value="PROTEIN_KINASE_ST"/>
    <property type="match status" value="1"/>
</dbReference>
<dbReference type="GO" id="GO:0005886">
    <property type="term" value="C:plasma membrane"/>
    <property type="evidence" value="ECO:0007669"/>
    <property type="project" value="UniProtKB-SubCell"/>
</dbReference>
<dbReference type="Gene3D" id="1.20.5.4130">
    <property type="match status" value="1"/>
</dbReference>
<dbReference type="SUPFAM" id="SSF56112">
    <property type="entry name" value="Protein kinase-like (PK-like)"/>
    <property type="match status" value="1"/>
</dbReference>
<dbReference type="SUPFAM" id="SSF52540">
    <property type="entry name" value="P-loop containing nucleoside triphosphate hydrolases"/>
    <property type="match status" value="2"/>
</dbReference>
<dbReference type="InterPro" id="IPR055414">
    <property type="entry name" value="LRR_R13L4/SHOC2-like"/>
</dbReference>
<dbReference type="Gene3D" id="3.80.10.10">
    <property type="entry name" value="Ribonuclease Inhibitor"/>
    <property type="match status" value="2"/>
</dbReference>
<dbReference type="PRINTS" id="PR00364">
    <property type="entry name" value="DISEASERSIST"/>
</dbReference>
<dbReference type="PANTHER" id="PTHR45707">
    <property type="entry name" value="C2 CALCIUM/LIPID-BINDING PLANT PHOSPHORIBOSYLTRANSFERASE FAMILY PROTEIN"/>
    <property type="match status" value="1"/>
</dbReference>
<dbReference type="GO" id="GO:0005524">
    <property type="term" value="F:ATP binding"/>
    <property type="evidence" value="ECO:0007669"/>
    <property type="project" value="UniProtKB-UniRule"/>
</dbReference>
<evidence type="ECO:0000256" key="6">
    <source>
        <dbReference type="ARBA" id="ARBA00022737"/>
    </source>
</evidence>
<keyword evidence="4" id="KW-0808">Transferase</keyword>
<accession>A0A3B6G1N1</accession>
<evidence type="ECO:0000259" key="16">
    <source>
        <dbReference type="PROSITE" id="PS50011"/>
    </source>
</evidence>
<keyword evidence="7 14" id="KW-0547">Nucleotide-binding</keyword>
<dbReference type="InterPro" id="IPR002182">
    <property type="entry name" value="NB-ARC"/>
</dbReference>
<evidence type="ECO:0000313" key="17">
    <source>
        <dbReference type="EnsemblPlants" id="TraesCS3B02G569900.1"/>
    </source>
</evidence>
<dbReference type="InterPro" id="IPR027417">
    <property type="entry name" value="P-loop_NTPase"/>
</dbReference>
<feature type="transmembrane region" description="Helical" evidence="15">
    <location>
        <begin position="1407"/>
        <end position="1425"/>
    </location>
</feature>
<dbReference type="InterPro" id="IPR011009">
    <property type="entry name" value="Kinase-like_dom_sf"/>
</dbReference>
<evidence type="ECO:0000256" key="8">
    <source>
        <dbReference type="ARBA" id="ARBA00022777"/>
    </source>
</evidence>
<dbReference type="Proteomes" id="UP000019116">
    <property type="component" value="Chromosome 3B"/>
</dbReference>
<dbReference type="Pfam" id="PF18052">
    <property type="entry name" value="Rx_N"/>
    <property type="match status" value="1"/>
</dbReference>
<feature type="binding site" evidence="14">
    <location>
        <position position="65"/>
    </location>
    <ligand>
        <name>ATP</name>
        <dbReference type="ChEBI" id="CHEBI:30616"/>
    </ligand>
</feature>
<dbReference type="Gene3D" id="3.40.50.300">
    <property type="entry name" value="P-loop containing nucleotide triphosphate hydrolases"/>
    <property type="match status" value="2"/>
</dbReference>
<dbReference type="InterPro" id="IPR008271">
    <property type="entry name" value="Ser/Thr_kinase_AS"/>
</dbReference>
<dbReference type="GeneID" id="123072642"/>
<dbReference type="InterPro" id="IPR000719">
    <property type="entry name" value="Prot_kinase_dom"/>
</dbReference>
<evidence type="ECO:0000256" key="3">
    <source>
        <dbReference type="ARBA" id="ARBA00022614"/>
    </source>
</evidence>
<evidence type="ECO:0000256" key="12">
    <source>
        <dbReference type="ARBA" id="ARBA00023054"/>
    </source>
</evidence>
<evidence type="ECO:0000256" key="13">
    <source>
        <dbReference type="ARBA" id="ARBA00023136"/>
    </source>
</evidence>
<dbReference type="GO" id="GO:0002758">
    <property type="term" value="P:innate immune response-activating signaling pathway"/>
    <property type="evidence" value="ECO:0007669"/>
    <property type="project" value="UniProtKB-ARBA"/>
</dbReference>
<dbReference type="Gramene" id="TraesKAR3B01G0542550.1">
    <property type="protein sequence ID" value="cds.TraesKAR3B01G0542550.1"/>
    <property type="gene ID" value="TraesKAR3B01G0542550"/>
</dbReference>
<dbReference type="FunFam" id="1.10.510.10:FF:000870">
    <property type="entry name" value="OSJNBa0016N04.16-like protein"/>
    <property type="match status" value="1"/>
</dbReference>
<keyword evidence="3" id="KW-0433">Leucine-rich repeat</keyword>
<dbReference type="GO" id="GO:0004672">
    <property type="term" value="F:protein kinase activity"/>
    <property type="evidence" value="ECO:0007669"/>
    <property type="project" value="InterPro"/>
</dbReference>
<dbReference type="PaxDb" id="4565-Traes_3B_269A5091E.2"/>
<comment type="subcellular location">
    <subcellularLocation>
        <location evidence="1">Cell membrane</location>
        <topology evidence="1">Single-pass membrane protein</topology>
    </subcellularLocation>
</comment>
<evidence type="ECO:0000256" key="5">
    <source>
        <dbReference type="ARBA" id="ARBA00022692"/>
    </source>
</evidence>
<reference evidence="17" key="2">
    <citation type="submission" date="2018-10" db="UniProtKB">
        <authorList>
            <consortium name="EnsemblPlants"/>
        </authorList>
    </citation>
    <scope>IDENTIFICATION</scope>
</reference>
<evidence type="ECO:0000256" key="10">
    <source>
        <dbReference type="ARBA" id="ARBA00022840"/>
    </source>
</evidence>
<evidence type="ECO:0000256" key="14">
    <source>
        <dbReference type="PROSITE-ProRule" id="PRU10141"/>
    </source>
</evidence>
<dbReference type="Pfam" id="PF23559">
    <property type="entry name" value="WHD_DRP"/>
    <property type="match status" value="2"/>
</dbReference>